<feature type="domain" description="Methyltransferase type 11" evidence="1">
    <location>
        <begin position="74"/>
        <end position="127"/>
    </location>
</feature>
<dbReference type="InterPro" id="IPR013216">
    <property type="entry name" value="Methyltransf_11"/>
</dbReference>
<dbReference type="Gene3D" id="3.40.50.150">
    <property type="entry name" value="Vaccinia Virus protein VP39"/>
    <property type="match status" value="1"/>
</dbReference>
<dbReference type="EMBL" id="MN740533">
    <property type="protein sequence ID" value="QHU31819.1"/>
    <property type="molecule type" value="Genomic_DNA"/>
</dbReference>
<accession>A0A6C0LLM8</accession>
<name>A0A6C0LLM8_9ZZZZ</name>
<sequence>MDYFTGRAKGYIYAVKKYPNALANELSTAVNMCDIQDGDVIVNIPGACVDILPYITKDIDYRAFETNEKFAELAHFPICTLGSIPVPTGSADKVLSLASLHHCSKTERIIFYKEVYRILKPGGTFILGDVRLGSAPADWLNIFVNNHNPLGHNGVFLSEEDIGPLTTEGFSISTVIQKYRWEFEGPADMIDFCRHLFGLIADDTTIMMGLVKYLRASQYGFDWELIYFISKVPPTFVPSEENIAGTPHSE</sequence>
<evidence type="ECO:0000259" key="1">
    <source>
        <dbReference type="Pfam" id="PF08241"/>
    </source>
</evidence>
<evidence type="ECO:0000313" key="2">
    <source>
        <dbReference type="EMBL" id="QHU31819.1"/>
    </source>
</evidence>
<dbReference type="Pfam" id="PF08241">
    <property type="entry name" value="Methyltransf_11"/>
    <property type="match status" value="1"/>
</dbReference>
<dbReference type="AlphaFoldDB" id="A0A6C0LLM8"/>
<dbReference type="InterPro" id="IPR029063">
    <property type="entry name" value="SAM-dependent_MTases_sf"/>
</dbReference>
<dbReference type="SUPFAM" id="SSF53335">
    <property type="entry name" value="S-adenosyl-L-methionine-dependent methyltransferases"/>
    <property type="match status" value="1"/>
</dbReference>
<reference evidence="2" key="1">
    <citation type="journal article" date="2020" name="Nature">
        <title>Giant virus diversity and host interactions through global metagenomics.</title>
        <authorList>
            <person name="Schulz F."/>
            <person name="Roux S."/>
            <person name="Paez-Espino D."/>
            <person name="Jungbluth S."/>
            <person name="Walsh D.A."/>
            <person name="Denef V.J."/>
            <person name="McMahon K.D."/>
            <person name="Konstantinidis K.T."/>
            <person name="Eloe-Fadrosh E.A."/>
            <person name="Kyrpides N.C."/>
            <person name="Woyke T."/>
        </authorList>
    </citation>
    <scope>NUCLEOTIDE SEQUENCE</scope>
    <source>
        <strain evidence="2">GVMAG-M-3300027963-41</strain>
    </source>
</reference>
<protein>
    <recommendedName>
        <fullName evidence="1">Methyltransferase type 11 domain-containing protein</fullName>
    </recommendedName>
</protein>
<proteinExistence type="predicted"/>
<organism evidence="2">
    <name type="scientific">viral metagenome</name>
    <dbReference type="NCBI Taxonomy" id="1070528"/>
    <lineage>
        <taxon>unclassified sequences</taxon>
        <taxon>metagenomes</taxon>
        <taxon>organismal metagenomes</taxon>
    </lineage>
</organism>
<dbReference type="GO" id="GO:0008757">
    <property type="term" value="F:S-adenosylmethionine-dependent methyltransferase activity"/>
    <property type="evidence" value="ECO:0007669"/>
    <property type="project" value="InterPro"/>
</dbReference>